<dbReference type="InterPro" id="IPR029063">
    <property type="entry name" value="SAM-dependent_MTases_sf"/>
</dbReference>
<evidence type="ECO:0000313" key="4">
    <source>
        <dbReference type="Proteomes" id="UP001316184"/>
    </source>
</evidence>
<evidence type="ECO:0000256" key="1">
    <source>
        <dbReference type="ARBA" id="ARBA00022679"/>
    </source>
</evidence>
<evidence type="ECO:0000313" key="3">
    <source>
        <dbReference type="EMBL" id="UUP13587.1"/>
    </source>
</evidence>
<dbReference type="CDD" id="cd02440">
    <property type="entry name" value="AdoMet_MTases"/>
    <property type="match status" value="1"/>
</dbReference>
<gene>
    <name evidence="3" type="ORF">NQV15_17325</name>
</gene>
<dbReference type="InterPro" id="IPR050447">
    <property type="entry name" value="Erg6_SMT_methyltransf"/>
</dbReference>
<dbReference type="Proteomes" id="UP001316184">
    <property type="component" value="Chromosome"/>
</dbReference>
<dbReference type="Gene3D" id="3.40.50.150">
    <property type="entry name" value="Vaccinia Virus protein VP39"/>
    <property type="match status" value="1"/>
</dbReference>
<dbReference type="InterPro" id="IPR013216">
    <property type="entry name" value="Methyltransf_11"/>
</dbReference>
<dbReference type="PANTHER" id="PTHR44068:SF11">
    <property type="entry name" value="GERANYL DIPHOSPHATE 2-C-METHYLTRANSFERASE"/>
    <property type="match status" value="1"/>
</dbReference>
<keyword evidence="3" id="KW-0489">Methyltransferase</keyword>
<protein>
    <submittedName>
        <fullName evidence="3">Class I SAM-dependent methyltransferase</fullName>
    </submittedName>
</protein>
<dbReference type="RefSeq" id="WP_232403714.1">
    <property type="nucleotide sequence ID" value="NZ_CP102173.1"/>
</dbReference>
<dbReference type="GO" id="GO:0032259">
    <property type="term" value="P:methylation"/>
    <property type="evidence" value="ECO:0007669"/>
    <property type="project" value="UniProtKB-KW"/>
</dbReference>
<sequence>MSESEPVAEAMVDEFDTVAWWTASAVAELGEDHALPAACRGSGSPAGLDWLATAMGLEPGTSLLDSGAGVGGPAEYAARTYDVRPVLAEPMEGACRAARRLFDHPVVVADGLALPFGDEAFDAVWSLGVLCTIEDKQTYLEEMRRTVVPGGAVGLLVYTRAVETLPDQPEGNSFPSRIELLAALEAAGLTVLDEKPLADLASTPDDWDRAATEVEEVVERDHHGDERWQNAQAQQETIVRLIAEELVVGLLVSCRRAEPSTG</sequence>
<dbReference type="SUPFAM" id="SSF53335">
    <property type="entry name" value="S-adenosyl-L-methionine-dependent methyltransferases"/>
    <property type="match status" value="1"/>
</dbReference>
<dbReference type="GO" id="GO:0008168">
    <property type="term" value="F:methyltransferase activity"/>
    <property type="evidence" value="ECO:0007669"/>
    <property type="project" value="UniProtKB-KW"/>
</dbReference>
<name>A0ABY5MA05_9ACTN</name>
<organism evidence="3 4">
    <name type="scientific">Aeromicrobium wangtongii</name>
    <dbReference type="NCBI Taxonomy" id="2969247"/>
    <lineage>
        <taxon>Bacteria</taxon>
        <taxon>Bacillati</taxon>
        <taxon>Actinomycetota</taxon>
        <taxon>Actinomycetes</taxon>
        <taxon>Propionibacteriales</taxon>
        <taxon>Nocardioidaceae</taxon>
        <taxon>Aeromicrobium</taxon>
    </lineage>
</organism>
<accession>A0ABY5MA05</accession>
<dbReference type="EMBL" id="CP102173">
    <property type="protein sequence ID" value="UUP13587.1"/>
    <property type="molecule type" value="Genomic_DNA"/>
</dbReference>
<dbReference type="PANTHER" id="PTHR44068">
    <property type="entry name" value="ZGC:194242"/>
    <property type="match status" value="1"/>
</dbReference>
<evidence type="ECO:0000259" key="2">
    <source>
        <dbReference type="Pfam" id="PF08241"/>
    </source>
</evidence>
<proteinExistence type="predicted"/>
<keyword evidence="1" id="KW-0808">Transferase</keyword>
<feature type="domain" description="Methyltransferase type 11" evidence="2">
    <location>
        <begin position="64"/>
        <end position="153"/>
    </location>
</feature>
<keyword evidence="4" id="KW-1185">Reference proteome</keyword>
<reference evidence="3 4" key="1">
    <citation type="submission" date="2022-08" db="EMBL/GenBank/DDBJ databases">
        <title>novel species in genus Aeromicrobium.</title>
        <authorList>
            <person name="Ye L."/>
        </authorList>
    </citation>
    <scope>NUCLEOTIDE SEQUENCE [LARGE SCALE GENOMIC DNA]</scope>
    <source>
        <strain evidence="4">zg-Y1379</strain>
    </source>
</reference>
<dbReference type="Pfam" id="PF08241">
    <property type="entry name" value="Methyltransf_11"/>
    <property type="match status" value="1"/>
</dbReference>